<dbReference type="FunCoup" id="A0A6P8R9U1">
    <property type="interactions" value="392"/>
</dbReference>
<dbReference type="InterPro" id="IPR050820">
    <property type="entry name" value="MFS_Sugar_Transporter"/>
</dbReference>
<evidence type="ECO:0000256" key="2">
    <source>
        <dbReference type="ARBA" id="ARBA00004556"/>
    </source>
</evidence>
<dbReference type="GO" id="GO:0072359">
    <property type="term" value="P:circulatory system development"/>
    <property type="evidence" value="ECO:0007669"/>
    <property type="project" value="TreeGrafter"/>
</dbReference>
<feature type="transmembrane region" description="Helical" evidence="16">
    <location>
        <begin position="533"/>
        <end position="555"/>
    </location>
</feature>
<proteinExistence type="inferred from homology"/>
<dbReference type="PANTHER" id="PTHR48023">
    <property type="entry name" value="D-XYLOSE-PROTON SYMPORTER-LIKE 2"/>
    <property type="match status" value="1"/>
</dbReference>
<feature type="transmembrane region" description="Helical" evidence="16">
    <location>
        <begin position="110"/>
        <end position="130"/>
    </location>
</feature>
<dbReference type="InterPro" id="IPR005828">
    <property type="entry name" value="MFS_sugar_transport-like"/>
</dbReference>
<dbReference type="SUPFAM" id="SSF103473">
    <property type="entry name" value="MFS general substrate transporter"/>
    <property type="match status" value="1"/>
</dbReference>
<keyword evidence="12" id="KW-0325">Glycoprotein</keyword>
<evidence type="ECO:0000256" key="13">
    <source>
        <dbReference type="ARBA" id="ARBA00039241"/>
    </source>
</evidence>
<keyword evidence="6" id="KW-1003">Cell membrane</keyword>
<evidence type="ECO:0000256" key="16">
    <source>
        <dbReference type="SAM" id="Phobius"/>
    </source>
</evidence>
<dbReference type="NCBIfam" id="TIGR00879">
    <property type="entry name" value="SP"/>
    <property type="match status" value="1"/>
</dbReference>
<dbReference type="CDD" id="cd17435">
    <property type="entry name" value="MFS_GLUT12_Class3"/>
    <property type="match status" value="1"/>
</dbReference>
<dbReference type="KEGG" id="gsh:117358227"/>
<dbReference type="PROSITE" id="PS00216">
    <property type="entry name" value="SUGAR_TRANSPORT_1"/>
    <property type="match status" value="1"/>
</dbReference>
<name>A0A6P8R9U1_GEOSA</name>
<feature type="transmembrane region" description="Helical" evidence="16">
    <location>
        <begin position="317"/>
        <end position="340"/>
    </location>
</feature>
<dbReference type="InterPro" id="IPR003663">
    <property type="entry name" value="Sugar/inositol_transpt"/>
</dbReference>
<comment type="catalytic activity">
    <reaction evidence="1">
        <text>D-glucose(out) = D-glucose(in)</text>
        <dbReference type="Rhea" id="RHEA:60376"/>
        <dbReference type="ChEBI" id="CHEBI:4167"/>
    </reaction>
</comment>
<comment type="subcellular location">
    <subcellularLocation>
        <location evidence="3">Cell membrane</location>
        <topology evidence="3">Multi-pass membrane protein</topology>
    </subcellularLocation>
    <subcellularLocation>
        <location evidence="2">Cytoplasm</location>
        <location evidence="2">Perinuclear region</location>
    </subcellularLocation>
</comment>
<evidence type="ECO:0000256" key="15">
    <source>
        <dbReference type="RuleBase" id="RU003346"/>
    </source>
</evidence>
<keyword evidence="7" id="KW-0963">Cytoplasm</keyword>
<dbReference type="Pfam" id="PF00083">
    <property type="entry name" value="Sugar_tr"/>
    <property type="match status" value="2"/>
</dbReference>
<dbReference type="InParanoid" id="A0A6P8R9U1"/>
<dbReference type="AlphaFoldDB" id="A0A6P8R9U1"/>
<sequence>MAPGPSTEEVSLQHQKLRESEQDTKVTHLHQLQAPTGCGTFTLLSSVIASVSALLVGYELGIISGALLQLHSLLELSCPQQEIVVSSLLTGALLASLTGGFLIDHYGRKPTIIISSCVLVLANLLLISIVAYEVLIVGRIAIGVAISLSAIATCVYIAEIAPQHRRGLLVSLNELMFVVGILLAYISNYAFAAVSHGWKYMFGIIIPLATLQAVAMYFLPQSPRFLLMKGHDGRASRVLQKLMPATDTTEELTAIKASLKAEHQYSFLDLFRSKDNMRARMLIGITLVFFVQVTGQPNIVFYASTLLKSVGFDSNEAASLASTGIGVIKVVGTIPAIFFVDKVGSKRFLCIGSAVMAVSLIILGLVSLKIDVNFSSICRSHTQPNQSWEDSFVHDPRSLNFSRDSHQAEFVGTTSSSRSPFITQEILETTKTEERSWRTVVVHSSTVKQRELPESPHTDSPVPASLKWTCLASLLAFVAAFSIGLGPMAWLVLSEIFPVGIKGRAFAFTCNMNWGMNLLISLTFLTLTESIGLPWIFFSYSIMSFASLAFVIMFVPETKGRSLEQISVELSKNYYYGQMILRKTEEN</sequence>
<feature type="transmembrane region" description="Helical" evidence="16">
    <location>
        <begin position="281"/>
        <end position="305"/>
    </location>
</feature>
<feature type="transmembrane region" description="Helical" evidence="16">
    <location>
        <begin position="471"/>
        <end position="493"/>
    </location>
</feature>
<evidence type="ECO:0000256" key="14">
    <source>
        <dbReference type="ARBA" id="ARBA00042905"/>
    </source>
</evidence>
<keyword evidence="8 19" id="KW-0762">Sugar transport</keyword>
<feature type="transmembrane region" description="Helical" evidence="16">
    <location>
        <begin position="41"/>
        <end position="63"/>
    </location>
</feature>
<evidence type="ECO:0000256" key="12">
    <source>
        <dbReference type="ARBA" id="ARBA00023180"/>
    </source>
</evidence>
<evidence type="ECO:0000313" key="18">
    <source>
        <dbReference type="Proteomes" id="UP000515159"/>
    </source>
</evidence>
<comment type="similarity">
    <text evidence="4">Belongs to the major facilitator superfamily. Sugar transporter (TC 2.A.1.1) family. Glucose transporter subfamily.</text>
</comment>
<protein>
    <recommendedName>
        <fullName evidence="13">Solute carrier family 2, facilitated glucose transporter member 12</fullName>
    </recommendedName>
    <alternativeName>
        <fullName evidence="14">Glucose transporter type 12</fullName>
    </alternativeName>
</protein>
<feature type="transmembrane region" description="Helical" evidence="16">
    <location>
        <begin position="136"/>
        <end position="158"/>
    </location>
</feature>
<evidence type="ECO:0000256" key="7">
    <source>
        <dbReference type="ARBA" id="ARBA00022490"/>
    </source>
</evidence>
<dbReference type="PROSITE" id="PS50850">
    <property type="entry name" value="MFS"/>
    <property type="match status" value="1"/>
</dbReference>
<feature type="transmembrane region" description="Helical" evidence="16">
    <location>
        <begin position="347"/>
        <end position="366"/>
    </location>
</feature>
<evidence type="ECO:0000256" key="6">
    <source>
        <dbReference type="ARBA" id="ARBA00022475"/>
    </source>
</evidence>
<keyword evidence="9 16" id="KW-0812">Transmembrane</keyword>
<dbReference type="PANTHER" id="PTHR48023:SF2">
    <property type="entry name" value="SOLUTE CARRIER FAMILY 2, FACILITATED GLUCOSE TRANSPORTER MEMBER 12"/>
    <property type="match status" value="1"/>
</dbReference>
<dbReference type="CTD" id="154091"/>
<evidence type="ECO:0000256" key="1">
    <source>
        <dbReference type="ARBA" id="ARBA00000618"/>
    </source>
</evidence>
<accession>A0A6P8R9U1</accession>
<dbReference type="GO" id="GO:1904659">
    <property type="term" value="P:D-glucose transmembrane transport"/>
    <property type="evidence" value="ECO:0007669"/>
    <property type="project" value="TreeGrafter"/>
</dbReference>
<dbReference type="FunFam" id="1.20.1250.20:FF:000124">
    <property type="entry name" value="Solute carrier family 2, facilitated glucose transporter member 12"/>
    <property type="match status" value="1"/>
</dbReference>
<evidence type="ECO:0000313" key="19">
    <source>
        <dbReference type="RefSeq" id="XP_033795796.1"/>
    </source>
</evidence>
<dbReference type="InterPro" id="IPR020846">
    <property type="entry name" value="MFS_dom"/>
</dbReference>
<dbReference type="InterPro" id="IPR036259">
    <property type="entry name" value="MFS_trans_sf"/>
</dbReference>
<gene>
    <name evidence="19" type="primary">SLC2A12</name>
</gene>
<evidence type="ECO:0000256" key="4">
    <source>
        <dbReference type="ARBA" id="ARBA00007004"/>
    </source>
</evidence>
<keyword evidence="5 15" id="KW-0813">Transport</keyword>
<keyword evidence="18" id="KW-1185">Reference proteome</keyword>
<dbReference type="OrthoDB" id="4142200at2759"/>
<feature type="transmembrane region" description="Helical" evidence="16">
    <location>
        <begin position="200"/>
        <end position="219"/>
    </location>
</feature>
<dbReference type="RefSeq" id="XP_033795796.1">
    <property type="nucleotide sequence ID" value="XM_033939905.1"/>
</dbReference>
<feature type="domain" description="Major facilitator superfamily (MFS) profile" evidence="17">
    <location>
        <begin position="45"/>
        <end position="559"/>
    </location>
</feature>
<keyword evidence="10 16" id="KW-1133">Transmembrane helix</keyword>
<reference evidence="19" key="1">
    <citation type="submission" date="2025-08" db="UniProtKB">
        <authorList>
            <consortium name="RefSeq"/>
        </authorList>
    </citation>
    <scope>IDENTIFICATION</scope>
</reference>
<evidence type="ECO:0000256" key="9">
    <source>
        <dbReference type="ARBA" id="ARBA00022692"/>
    </source>
</evidence>
<dbReference type="Proteomes" id="UP000515159">
    <property type="component" value="Chromosome 3"/>
</dbReference>
<feature type="transmembrane region" description="Helical" evidence="16">
    <location>
        <begin position="505"/>
        <end position="527"/>
    </location>
</feature>
<feature type="transmembrane region" description="Helical" evidence="16">
    <location>
        <begin position="170"/>
        <end position="194"/>
    </location>
</feature>
<evidence type="ECO:0000256" key="5">
    <source>
        <dbReference type="ARBA" id="ARBA00022448"/>
    </source>
</evidence>
<dbReference type="Gene3D" id="1.20.1250.20">
    <property type="entry name" value="MFS general substrate transporter like domains"/>
    <property type="match status" value="2"/>
</dbReference>
<evidence type="ECO:0000259" key="17">
    <source>
        <dbReference type="PROSITE" id="PS50850"/>
    </source>
</evidence>
<dbReference type="PRINTS" id="PR00171">
    <property type="entry name" value="SUGRTRNSPORT"/>
</dbReference>
<keyword evidence="11 16" id="KW-0472">Membrane</keyword>
<dbReference type="GO" id="GO:0005886">
    <property type="term" value="C:plasma membrane"/>
    <property type="evidence" value="ECO:0007669"/>
    <property type="project" value="UniProtKB-SubCell"/>
</dbReference>
<dbReference type="GeneID" id="117358227"/>
<organism evidence="18 19">
    <name type="scientific">Geotrypetes seraphini</name>
    <name type="common">Gaboon caecilian</name>
    <name type="synonym">Caecilia seraphini</name>
    <dbReference type="NCBI Taxonomy" id="260995"/>
    <lineage>
        <taxon>Eukaryota</taxon>
        <taxon>Metazoa</taxon>
        <taxon>Chordata</taxon>
        <taxon>Craniata</taxon>
        <taxon>Vertebrata</taxon>
        <taxon>Euteleostomi</taxon>
        <taxon>Amphibia</taxon>
        <taxon>Gymnophiona</taxon>
        <taxon>Geotrypetes</taxon>
    </lineage>
</organism>
<dbReference type="InterPro" id="IPR005829">
    <property type="entry name" value="Sugar_transporter_CS"/>
</dbReference>
<dbReference type="GO" id="GO:0022857">
    <property type="term" value="F:transmembrane transporter activity"/>
    <property type="evidence" value="ECO:0007669"/>
    <property type="project" value="InterPro"/>
</dbReference>
<evidence type="ECO:0000256" key="11">
    <source>
        <dbReference type="ARBA" id="ARBA00023136"/>
    </source>
</evidence>
<evidence type="ECO:0000256" key="10">
    <source>
        <dbReference type="ARBA" id="ARBA00022989"/>
    </source>
</evidence>
<dbReference type="GO" id="GO:0048471">
    <property type="term" value="C:perinuclear region of cytoplasm"/>
    <property type="evidence" value="ECO:0007669"/>
    <property type="project" value="UniProtKB-SubCell"/>
</dbReference>
<evidence type="ECO:0000256" key="8">
    <source>
        <dbReference type="ARBA" id="ARBA00022597"/>
    </source>
</evidence>
<feature type="transmembrane region" description="Helical" evidence="16">
    <location>
        <begin position="83"/>
        <end position="103"/>
    </location>
</feature>
<evidence type="ECO:0000256" key="3">
    <source>
        <dbReference type="ARBA" id="ARBA00004651"/>
    </source>
</evidence>